<dbReference type="InterPro" id="IPR027469">
    <property type="entry name" value="Cation_efflux_TMD_sf"/>
</dbReference>
<dbReference type="AlphaFoldDB" id="A0A1E2RW68"/>
<dbReference type="SUPFAM" id="SSF161111">
    <property type="entry name" value="Cation efflux protein transmembrane domain-like"/>
    <property type="match status" value="1"/>
</dbReference>
<feature type="domain" description="Cation efflux protein transmembrane" evidence="7">
    <location>
        <begin position="20"/>
        <end position="141"/>
    </location>
</feature>
<dbReference type="InterPro" id="IPR050681">
    <property type="entry name" value="CDF/SLC30A"/>
</dbReference>
<keyword evidence="3" id="KW-0864">Zinc transport</keyword>
<protein>
    <submittedName>
        <fullName evidence="8">Zinc transporter ZitB</fullName>
    </submittedName>
</protein>
<dbReference type="GO" id="GO:0005385">
    <property type="term" value="F:zinc ion transmembrane transporter activity"/>
    <property type="evidence" value="ECO:0007669"/>
    <property type="project" value="TreeGrafter"/>
</dbReference>
<feature type="transmembrane region" description="Helical" evidence="6">
    <location>
        <begin position="44"/>
        <end position="65"/>
    </location>
</feature>
<dbReference type="STRING" id="1177755.A7A08_02800"/>
<evidence type="ECO:0000256" key="5">
    <source>
        <dbReference type="ARBA" id="ARBA00023136"/>
    </source>
</evidence>
<keyword evidence="3" id="KW-0862">Zinc</keyword>
<keyword evidence="2 6" id="KW-0812">Transmembrane</keyword>
<dbReference type="PATRIC" id="fig|1177755.3.peg.2823"/>
<dbReference type="NCBIfam" id="TIGR01297">
    <property type="entry name" value="CDF"/>
    <property type="match status" value="1"/>
</dbReference>
<dbReference type="PANTHER" id="PTHR11562:SF17">
    <property type="entry name" value="RE54080P-RELATED"/>
    <property type="match status" value="1"/>
</dbReference>
<evidence type="ECO:0000259" key="7">
    <source>
        <dbReference type="Pfam" id="PF01545"/>
    </source>
</evidence>
<comment type="caution">
    <text evidence="8">The sequence shown here is derived from an EMBL/GenBank/DDBJ whole genome shotgun (WGS) entry which is preliminary data.</text>
</comment>
<evidence type="ECO:0000313" key="8">
    <source>
        <dbReference type="EMBL" id="ODA66402.1"/>
    </source>
</evidence>
<evidence type="ECO:0000256" key="4">
    <source>
        <dbReference type="ARBA" id="ARBA00022989"/>
    </source>
</evidence>
<dbReference type="EMBL" id="MASI01000008">
    <property type="protein sequence ID" value="ODA66402.1"/>
    <property type="molecule type" value="Genomic_DNA"/>
</dbReference>
<evidence type="ECO:0000256" key="6">
    <source>
        <dbReference type="SAM" id="Phobius"/>
    </source>
</evidence>
<keyword evidence="4 6" id="KW-1133">Transmembrane helix</keyword>
<keyword evidence="3" id="KW-0406">Ion transport</keyword>
<feature type="transmembrane region" description="Helical" evidence="6">
    <location>
        <begin position="20"/>
        <end position="38"/>
    </location>
</feature>
<evidence type="ECO:0000256" key="1">
    <source>
        <dbReference type="ARBA" id="ARBA00004141"/>
    </source>
</evidence>
<feature type="transmembrane region" description="Helical" evidence="6">
    <location>
        <begin position="85"/>
        <end position="107"/>
    </location>
</feature>
<dbReference type="Proteomes" id="UP000095087">
    <property type="component" value="Unassembled WGS sequence"/>
</dbReference>
<proteinExistence type="predicted"/>
<reference evidence="8 9" key="1">
    <citation type="submission" date="2016-07" db="EMBL/GenBank/DDBJ databases">
        <title>Draft genome sequence of Methyloligella halotolerans C2T (VKM B-2706T=CCUG 61687T=DSM 25045T), a halotolerant polyhydroxybutyrate accumulating methylotroph.</title>
        <authorList>
            <person name="Vasilenko O.V."/>
            <person name="Doronina N.V."/>
            <person name="Poroshina M.N."/>
            <person name="Tarlachkov S.V."/>
            <person name="Trotsenko Y.A."/>
        </authorList>
    </citation>
    <scope>NUCLEOTIDE SEQUENCE [LARGE SCALE GENOMIC DNA]</scope>
    <source>
        <strain evidence="8 9">VKM B-2706</strain>
    </source>
</reference>
<evidence type="ECO:0000256" key="3">
    <source>
        <dbReference type="ARBA" id="ARBA00022906"/>
    </source>
</evidence>
<keyword evidence="3" id="KW-0813">Transport</keyword>
<organism evidence="8 9">
    <name type="scientific">Methyloligella halotolerans</name>
    <dbReference type="NCBI Taxonomy" id="1177755"/>
    <lineage>
        <taxon>Bacteria</taxon>
        <taxon>Pseudomonadati</taxon>
        <taxon>Pseudomonadota</taxon>
        <taxon>Alphaproteobacteria</taxon>
        <taxon>Hyphomicrobiales</taxon>
        <taxon>Hyphomicrobiaceae</taxon>
        <taxon>Methyloligella</taxon>
    </lineage>
</organism>
<gene>
    <name evidence="8" type="ORF">A7A08_02800</name>
</gene>
<feature type="transmembrane region" description="Helical" evidence="6">
    <location>
        <begin position="119"/>
        <end position="139"/>
    </location>
</feature>
<name>A0A1E2RW68_9HYPH</name>
<comment type="subcellular location">
    <subcellularLocation>
        <location evidence="1">Membrane</location>
        <topology evidence="1">Multi-pass membrane protein</topology>
    </subcellularLocation>
</comment>
<sequence>MHGSHDHSHVNDSNERRMALAAAITGLFMIAEVAGGMISGSLALIADAGHMLTDFASLALAWFGFRLARRPADWKRTYGFDRFQVLVAFVNGLALFVIAAWIVYEAYERLTAGAEVEGGVMMIVAALGLLVNIGAFWLLHGATGTT</sequence>
<dbReference type="PANTHER" id="PTHR11562">
    <property type="entry name" value="CATION EFFLUX PROTEIN/ ZINC TRANSPORTER"/>
    <property type="match status" value="1"/>
</dbReference>
<dbReference type="Gene3D" id="1.20.1510.10">
    <property type="entry name" value="Cation efflux protein transmembrane domain"/>
    <property type="match status" value="1"/>
</dbReference>
<keyword evidence="9" id="KW-1185">Reference proteome</keyword>
<dbReference type="InterPro" id="IPR058533">
    <property type="entry name" value="Cation_efflux_TM"/>
</dbReference>
<evidence type="ECO:0000313" key="9">
    <source>
        <dbReference type="Proteomes" id="UP000095087"/>
    </source>
</evidence>
<dbReference type="Pfam" id="PF01545">
    <property type="entry name" value="Cation_efflux"/>
    <property type="match status" value="1"/>
</dbReference>
<evidence type="ECO:0000256" key="2">
    <source>
        <dbReference type="ARBA" id="ARBA00022692"/>
    </source>
</evidence>
<accession>A0A1E2RW68</accession>
<keyword evidence="5 6" id="KW-0472">Membrane</keyword>
<dbReference type="InterPro" id="IPR002524">
    <property type="entry name" value="Cation_efflux"/>
</dbReference>
<dbReference type="GO" id="GO:0005886">
    <property type="term" value="C:plasma membrane"/>
    <property type="evidence" value="ECO:0007669"/>
    <property type="project" value="TreeGrafter"/>
</dbReference>